<proteinExistence type="predicted"/>
<sequence length="117" mass="12677">MISCFGFVQSLPMLKSTPHFVAHRCRWRGLLGSVLTDLGIVNSLGGATLGSLIELIFPGLMIMWTFSASQSKETDVTEVFGRFEGRHGARLLTGLGVALLCFGTSIVLAVKVFKMDL</sequence>
<dbReference type="Proteomes" id="UP001642484">
    <property type="component" value="Unassembled WGS sequence"/>
</dbReference>
<organism evidence="2 3">
    <name type="scientific">Durusdinium trenchii</name>
    <dbReference type="NCBI Taxonomy" id="1381693"/>
    <lineage>
        <taxon>Eukaryota</taxon>
        <taxon>Sar</taxon>
        <taxon>Alveolata</taxon>
        <taxon>Dinophyceae</taxon>
        <taxon>Suessiales</taxon>
        <taxon>Symbiodiniaceae</taxon>
        <taxon>Durusdinium</taxon>
    </lineage>
</organism>
<accession>A0ABP0HN57</accession>
<feature type="transmembrane region" description="Helical" evidence="1">
    <location>
        <begin position="91"/>
        <end position="113"/>
    </location>
</feature>
<reference evidence="2 3" key="1">
    <citation type="submission" date="2024-02" db="EMBL/GenBank/DDBJ databases">
        <authorList>
            <person name="Chen Y."/>
            <person name="Shah S."/>
            <person name="Dougan E. K."/>
            <person name="Thang M."/>
            <person name="Chan C."/>
        </authorList>
    </citation>
    <scope>NUCLEOTIDE SEQUENCE [LARGE SCALE GENOMIC DNA]</scope>
</reference>
<protein>
    <recommendedName>
        <fullName evidence="4">Amino acid transporter transmembrane domain-containing protein</fullName>
    </recommendedName>
</protein>
<evidence type="ECO:0008006" key="4">
    <source>
        <dbReference type="Google" id="ProtNLM"/>
    </source>
</evidence>
<keyword evidence="1" id="KW-0472">Membrane</keyword>
<evidence type="ECO:0000256" key="1">
    <source>
        <dbReference type="SAM" id="Phobius"/>
    </source>
</evidence>
<feature type="transmembrane region" description="Helical" evidence="1">
    <location>
        <begin position="40"/>
        <end position="64"/>
    </location>
</feature>
<name>A0ABP0HN57_9DINO</name>
<keyword evidence="1" id="KW-1133">Transmembrane helix</keyword>
<dbReference type="EMBL" id="CAXAMN010000980">
    <property type="protein sequence ID" value="CAK8991664.1"/>
    <property type="molecule type" value="Genomic_DNA"/>
</dbReference>
<evidence type="ECO:0000313" key="2">
    <source>
        <dbReference type="EMBL" id="CAK8991664.1"/>
    </source>
</evidence>
<keyword evidence="1" id="KW-0812">Transmembrane</keyword>
<evidence type="ECO:0000313" key="3">
    <source>
        <dbReference type="Proteomes" id="UP001642484"/>
    </source>
</evidence>
<comment type="caution">
    <text evidence="2">The sequence shown here is derived from an EMBL/GenBank/DDBJ whole genome shotgun (WGS) entry which is preliminary data.</text>
</comment>
<gene>
    <name evidence="2" type="ORF">CCMP2556_LOCUS2544</name>
</gene>
<keyword evidence="3" id="KW-1185">Reference proteome</keyword>